<reference evidence="2" key="4">
    <citation type="journal article" date="2015" name="PLoS ONE">
        <title>Comprehensive Evaluation of Toxoplasma gondii VEG and Neospora caninum LIV Genomes with Tachyzoite Stage Transcriptome and Proteome Defines Novel Transcript Features.</title>
        <authorList>
            <person name="Ramaprasad A."/>
            <person name="Mourier T."/>
            <person name="Naeem R."/>
            <person name="Malas T.B."/>
            <person name="Moussa E."/>
            <person name="Panigrahi A."/>
            <person name="Vermont S.J."/>
            <person name="Otto T.D."/>
            <person name="Wastling J."/>
            <person name="Pain A."/>
        </authorList>
    </citation>
    <scope>NUCLEOTIDE SEQUENCE</scope>
    <source>
        <strain evidence="2">Liverpool</strain>
    </source>
</reference>
<evidence type="ECO:0000313" key="3">
    <source>
        <dbReference type="Proteomes" id="UP000007494"/>
    </source>
</evidence>
<accession>F0VDP1</accession>
<dbReference type="eggNOG" id="ENOG502R0MG">
    <property type="taxonomic scope" value="Eukaryota"/>
</dbReference>
<organism evidence="1 3">
    <name type="scientific">Neospora caninum (strain Liverpool)</name>
    <dbReference type="NCBI Taxonomy" id="572307"/>
    <lineage>
        <taxon>Eukaryota</taxon>
        <taxon>Sar</taxon>
        <taxon>Alveolata</taxon>
        <taxon>Apicomplexa</taxon>
        <taxon>Conoidasida</taxon>
        <taxon>Coccidia</taxon>
        <taxon>Eucoccidiorida</taxon>
        <taxon>Eimeriorina</taxon>
        <taxon>Sarcocystidae</taxon>
        <taxon>Neospora</taxon>
    </lineage>
</organism>
<dbReference type="Proteomes" id="UP000007494">
    <property type="component" value="Chromosome VI"/>
</dbReference>
<dbReference type="VEuPathDB" id="ToxoDB:NCLIV_016260"/>
<dbReference type="OrthoDB" id="330684at2759"/>
<gene>
    <name evidence="2" type="ORF">BN1204_016260</name>
    <name evidence="1" type="ORF">NCLIV_016260</name>
</gene>
<dbReference type="EMBL" id="LN714480">
    <property type="protein sequence ID" value="CEL65792.1"/>
    <property type="molecule type" value="Genomic_DNA"/>
</dbReference>
<dbReference type="InParanoid" id="F0VDP1"/>
<dbReference type="EMBL" id="FR823387">
    <property type="protein sequence ID" value="CBZ51834.1"/>
    <property type="molecule type" value="Genomic_DNA"/>
</dbReference>
<evidence type="ECO:0000313" key="2">
    <source>
        <dbReference type="EMBL" id="CEL65792.1"/>
    </source>
</evidence>
<dbReference type="RefSeq" id="XP_003881867.1">
    <property type="nucleotide sequence ID" value="XM_003881818.1"/>
</dbReference>
<keyword evidence="3" id="KW-1185">Reference proteome</keyword>
<dbReference type="AlphaFoldDB" id="F0VDP1"/>
<reference evidence="1" key="1">
    <citation type="submission" date="2011-02" db="EMBL/GenBank/DDBJ databases">
        <authorList>
            <person name="Aslett M."/>
        </authorList>
    </citation>
    <scope>NUCLEOTIDE SEQUENCE</scope>
    <source>
        <strain evidence="1">Liverpool</strain>
    </source>
</reference>
<reference evidence="1" key="2">
    <citation type="submission" date="2011-03" db="EMBL/GenBank/DDBJ databases">
        <title>Comparative genomics and transcriptomics of Neospora caninum and Toxoplasma gondii.</title>
        <authorList>
            <person name="Reid A.J."/>
            <person name="Sohal A."/>
            <person name="Harris D."/>
            <person name="Quail M."/>
            <person name="Sanders M."/>
            <person name="Berriman M."/>
            <person name="Wastling J.M."/>
            <person name="Pain A."/>
        </authorList>
    </citation>
    <scope>NUCLEOTIDE SEQUENCE</scope>
    <source>
        <strain evidence="1">Liverpool</strain>
    </source>
</reference>
<name>F0VDP1_NEOCL</name>
<evidence type="ECO:0000313" key="1">
    <source>
        <dbReference type="EMBL" id="CBZ51834.1"/>
    </source>
</evidence>
<reference evidence="3" key="3">
    <citation type="journal article" date="2012" name="PLoS Pathog.">
        <title>Comparative genomics of the apicomplexan parasites Toxoplasma gondii and Neospora caninum: Coccidia differing in host range and transmission strategy.</title>
        <authorList>
            <person name="Reid A.J."/>
            <person name="Vermont S.J."/>
            <person name="Cotton J.A."/>
            <person name="Harris D."/>
            <person name="Hill-Cawthorne G.A."/>
            <person name="Konen-Waisman S."/>
            <person name="Latham S.M."/>
            <person name="Mourier T."/>
            <person name="Norton R."/>
            <person name="Quail M.A."/>
            <person name="Sanders M."/>
            <person name="Shanmugam D."/>
            <person name="Sohal A."/>
            <person name="Wasmuth J.D."/>
            <person name="Brunk B."/>
            <person name="Grigg M.E."/>
            <person name="Howard J.C."/>
            <person name="Parkinson J."/>
            <person name="Roos D.S."/>
            <person name="Trees A.J."/>
            <person name="Berriman M."/>
            <person name="Pain A."/>
            <person name="Wastling J.M."/>
        </authorList>
    </citation>
    <scope>NUCLEOTIDE SEQUENCE [LARGE SCALE GENOMIC DNA]</scope>
    <source>
        <strain evidence="3">Liverpool</strain>
    </source>
</reference>
<dbReference type="GeneID" id="13444464"/>
<proteinExistence type="predicted"/>
<protein>
    <submittedName>
        <fullName evidence="1">Uncharacterized protein</fullName>
    </submittedName>
</protein>
<sequence>MSVENGSDTTTLSDARSLELQRAEAVPCPTEVPLVMESRPTSGPPLNAYSASLHESADAMLKKTALREVLTASDSVPFTREEYCKILRENVLLRAKLDAETAETQEEIKRLSSKIRRCSFASVSELTVPQI</sequence>